<evidence type="ECO:0000256" key="4">
    <source>
        <dbReference type="ARBA" id="ARBA00022806"/>
    </source>
</evidence>
<dbReference type="CDD" id="cd01128">
    <property type="entry name" value="rho_factor_C"/>
    <property type="match status" value="1"/>
</dbReference>
<dbReference type="InterPro" id="IPR004665">
    <property type="entry name" value="Term_rho"/>
</dbReference>
<feature type="domain" description="Rho RNA-BD" evidence="13">
    <location>
        <begin position="120"/>
        <end position="192"/>
    </location>
</feature>
<proteinExistence type="inferred from homology"/>
<comment type="function">
    <text evidence="9">Facilitates transcription termination by a mechanism that involves Rho binding to the nascent RNA, activation of Rho's RNA-dependent ATPase activity, and release of the mRNA from the DNA template.</text>
</comment>
<dbReference type="SMART" id="SM00382">
    <property type="entry name" value="AAA"/>
    <property type="match status" value="1"/>
</dbReference>
<dbReference type="EMBL" id="DVOE01000026">
    <property type="protein sequence ID" value="HIU98580.1"/>
    <property type="molecule type" value="Genomic_DNA"/>
</dbReference>
<dbReference type="AlphaFoldDB" id="A0A9D1N945"/>
<feature type="compositionally biased region" description="Basic and acidic residues" evidence="12">
    <location>
        <begin position="110"/>
        <end position="121"/>
    </location>
</feature>
<dbReference type="GO" id="GO:0003723">
    <property type="term" value="F:RNA binding"/>
    <property type="evidence" value="ECO:0007669"/>
    <property type="project" value="UniProtKB-UniRule"/>
</dbReference>
<evidence type="ECO:0000256" key="9">
    <source>
        <dbReference type="HAMAP-Rule" id="MF_01884"/>
    </source>
</evidence>
<evidence type="ECO:0000259" key="13">
    <source>
        <dbReference type="PROSITE" id="PS51856"/>
    </source>
</evidence>
<keyword evidence="7 9" id="KW-0805">Transcription regulation</keyword>
<dbReference type="Proteomes" id="UP000886857">
    <property type="component" value="Unassembled WGS sequence"/>
</dbReference>
<evidence type="ECO:0000256" key="2">
    <source>
        <dbReference type="ARBA" id="ARBA00022741"/>
    </source>
</evidence>
<dbReference type="Pfam" id="PF00006">
    <property type="entry name" value="ATP-synt_ab"/>
    <property type="match status" value="1"/>
</dbReference>
<feature type="binding site" evidence="9">
    <location>
        <position position="280"/>
    </location>
    <ligand>
        <name>ATP</name>
        <dbReference type="ChEBI" id="CHEBI:30616"/>
    </ligand>
</feature>
<dbReference type="GO" id="GO:0016787">
    <property type="term" value="F:hydrolase activity"/>
    <property type="evidence" value="ECO:0007669"/>
    <property type="project" value="UniProtKB-KW"/>
</dbReference>
<dbReference type="SUPFAM" id="SSF52540">
    <property type="entry name" value="P-loop containing nucleoside triphosphate hydrolases"/>
    <property type="match status" value="1"/>
</dbReference>
<dbReference type="InterPro" id="IPR027417">
    <property type="entry name" value="P-loop_NTPase"/>
</dbReference>
<evidence type="ECO:0000256" key="3">
    <source>
        <dbReference type="ARBA" id="ARBA00022801"/>
    </source>
</evidence>
<dbReference type="InterPro" id="IPR041703">
    <property type="entry name" value="Rho_factor_ATP-bd"/>
</dbReference>
<keyword evidence="3 9" id="KW-0378">Hydrolase</keyword>
<dbReference type="GO" id="GO:0006353">
    <property type="term" value="P:DNA-templated transcription termination"/>
    <property type="evidence" value="ECO:0007669"/>
    <property type="project" value="UniProtKB-UniRule"/>
</dbReference>
<feature type="compositionally biased region" description="Basic and acidic residues" evidence="12">
    <location>
        <begin position="82"/>
        <end position="103"/>
    </location>
</feature>
<evidence type="ECO:0000256" key="6">
    <source>
        <dbReference type="ARBA" id="ARBA00022884"/>
    </source>
</evidence>
<feature type="region of interest" description="Disordered" evidence="12">
    <location>
        <begin position="50"/>
        <end position="121"/>
    </location>
</feature>
<dbReference type="HAMAP" id="MF_01884">
    <property type="entry name" value="Rho"/>
    <property type="match status" value="1"/>
</dbReference>
<dbReference type="SUPFAM" id="SSF50249">
    <property type="entry name" value="Nucleic acid-binding proteins"/>
    <property type="match status" value="1"/>
</dbReference>
<keyword evidence="8 9" id="KW-0804">Transcription</keyword>
<reference evidence="14" key="2">
    <citation type="journal article" date="2021" name="PeerJ">
        <title>Extensive microbial diversity within the chicken gut microbiome revealed by metagenomics and culture.</title>
        <authorList>
            <person name="Gilroy R."/>
            <person name="Ravi A."/>
            <person name="Getino M."/>
            <person name="Pursley I."/>
            <person name="Horton D.L."/>
            <person name="Alikhan N.F."/>
            <person name="Baker D."/>
            <person name="Gharbi K."/>
            <person name="Hall N."/>
            <person name="Watson M."/>
            <person name="Adriaenssens E.M."/>
            <person name="Foster-Nyarko E."/>
            <person name="Jarju S."/>
            <person name="Secka A."/>
            <person name="Antonio M."/>
            <person name="Oren A."/>
            <person name="Chaudhuri R.R."/>
            <person name="La Ragione R."/>
            <person name="Hildebrand F."/>
            <person name="Pallen M.J."/>
        </authorList>
    </citation>
    <scope>NUCLEOTIDE SEQUENCE</scope>
    <source>
        <strain evidence="14">10406</strain>
    </source>
</reference>
<dbReference type="PANTHER" id="PTHR46425">
    <property type="entry name" value="TRANSCRIPTION TERMINATION FACTOR RHO"/>
    <property type="match status" value="1"/>
</dbReference>
<dbReference type="GO" id="GO:0008186">
    <property type="term" value="F:ATP-dependent activity, acting on RNA"/>
    <property type="evidence" value="ECO:0007669"/>
    <property type="project" value="UniProtKB-UniRule"/>
</dbReference>
<comment type="caution">
    <text evidence="9">Lacks conserved residue(s) required for the propagation of feature annotation.</text>
</comment>
<dbReference type="PROSITE" id="PS51856">
    <property type="entry name" value="RHO_RNA_BD"/>
    <property type="match status" value="1"/>
</dbReference>
<dbReference type="GO" id="GO:0005524">
    <property type="term" value="F:ATP binding"/>
    <property type="evidence" value="ECO:0007669"/>
    <property type="project" value="UniProtKB-UniRule"/>
</dbReference>
<accession>A0A9D1N945</accession>
<evidence type="ECO:0000256" key="10">
    <source>
        <dbReference type="NCBIfam" id="TIGR00767"/>
    </source>
</evidence>
<gene>
    <name evidence="9 14" type="primary">rho</name>
    <name evidence="14" type="ORF">IAC73_01905</name>
</gene>
<dbReference type="InterPro" id="IPR003593">
    <property type="entry name" value="AAA+_ATPase"/>
</dbReference>
<comment type="subunit">
    <text evidence="9">Homohexamer. The homohexamer assembles into an open ring structure.</text>
</comment>
<keyword evidence="6 9" id="KW-0694">RNA-binding</keyword>
<dbReference type="InterPro" id="IPR011113">
    <property type="entry name" value="Rho_RNA-bd"/>
</dbReference>
<dbReference type="GO" id="GO:0004386">
    <property type="term" value="F:helicase activity"/>
    <property type="evidence" value="ECO:0007669"/>
    <property type="project" value="UniProtKB-UniRule"/>
</dbReference>
<evidence type="ECO:0000313" key="15">
    <source>
        <dbReference type="Proteomes" id="UP000886857"/>
    </source>
</evidence>
<feature type="compositionally biased region" description="Low complexity" evidence="12">
    <location>
        <begin position="66"/>
        <end position="75"/>
    </location>
</feature>
<protein>
    <recommendedName>
        <fullName evidence="9 10">Transcription termination factor Rho</fullName>
        <ecNumber evidence="9 10">3.6.4.-</ecNumber>
    </recommendedName>
    <alternativeName>
        <fullName evidence="9">ATP-dependent helicase Rho</fullName>
    </alternativeName>
</protein>
<dbReference type="NCBIfam" id="TIGR00767">
    <property type="entry name" value="rho"/>
    <property type="match status" value="1"/>
</dbReference>
<name>A0A9D1N945_9FIRM</name>
<evidence type="ECO:0000313" key="14">
    <source>
        <dbReference type="EMBL" id="HIU98580.1"/>
    </source>
</evidence>
<dbReference type="EC" id="3.6.4.-" evidence="9 10"/>
<evidence type="ECO:0000256" key="8">
    <source>
        <dbReference type="ARBA" id="ARBA00023163"/>
    </source>
</evidence>
<dbReference type="Pfam" id="PF07497">
    <property type="entry name" value="Rho_RNA_bind"/>
    <property type="match status" value="1"/>
</dbReference>
<dbReference type="PANTHER" id="PTHR46425:SF1">
    <property type="entry name" value="TRANSCRIPTION TERMINATION FACTOR RHO"/>
    <property type="match status" value="1"/>
</dbReference>
<keyword evidence="5 9" id="KW-0067">ATP-binding</keyword>
<dbReference type="InterPro" id="IPR000194">
    <property type="entry name" value="ATPase_F1/V1/A1_a/bsu_nucl-bd"/>
</dbReference>
<reference evidence="14" key="1">
    <citation type="submission" date="2020-10" db="EMBL/GenBank/DDBJ databases">
        <authorList>
            <person name="Gilroy R."/>
        </authorList>
    </citation>
    <scope>NUCLEOTIDE SEQUENCE</scope>
    <source>
        <strain evidence="14">10406</strain>
    </source>
</reference>
<feature type="binding site" evidence="9">
    <location>
        <begin position="249"/>
        <end position="254"/>
    </location>
    <ligand>
        <name>ATP</name>
        <dbReference type="ChEBI" id="CHEBI:30616"/>
    </ligand>
</feature>
<feature type="binding site" evidence="9">
    <location>
        <begin position="237"/>
        <end position="242"/>
    </location>
    <ligand>
        <name>ATP</name>
        <dbReference type="ChEBI" id="CHEBI:30616"/>
    </ligand>
</feature>
<dbReference type="Gene3D" id="3.40.50.300">
    <property type="entry name" value="P-loop containing nucleotide triphosphate hydrolases"/>
    <property type="match status" value="1"/>
</dbReference>
<dbReference type="NCBIfam" id="NF006886">
    <property type="entry name" value="PRK09376.1"/>
    <property type="match status" value="1"/>
</dbReference>
<sequence>MAGKTREELHKLGIFQIRELAKEVGISSPTKKNKAELVELIYKITAGEMAPPVAPRRGRPPKDGGAHPAAPAETAAPEEECEERKTEGGYVRRSEPQRRDQRFRPQRQSFSDDKRTDGPAELREGYLEISGEGYGFLRVKNGECNEMDAYVHASVIKQYGLRRGDFVTASCKILKEGKPAAAMSVLTVNGEDPSRIIGRPSFDDLVPIYPDERLRLEIPSRPRDYAIRCIDLVAPIGKGQRGIIVSPPKAGKTTLLKMIAGSIAENYPEISLFVLLVDERPEEVTDMQRSVRGEVVYSTFDETPEHHTKTAEMLLDRAKRLVEMGKDVVILMDSLTRLARAYNTTIPPTGRTLSGGVDPGALHSPKRFFGSARNIEHGGSLTIIATALIDTGSRMDEVIFEEFKGTGNMEIHLDRKLSERRIFPAIDLAKSGTRKEELLLTPSELAGAWAVRKMLSAGDNAEATENLLNMLVKTSSNNEFVDQLNMQLKALQKEGYSWRKPGV</sequence>
<keyword evidence="2 9" id="KW-0547">Nucleotide-binding</keyword>
<keyword evidence="4 9" id="KW-0347">Helicase</keyword>
<evidence type="ECO:0000256" key="12">
    <source>
        <dbReference type="SAM" id="MobiDB-lite"/>
    </source>
</evidence>
<dbReference type="Gene3D" id="2.40.50.140">
    <property type="entry name" value="Nucleic acid-binding proteins"/>
    <property type="match status" value="1"/>
</dbReference>
<dbReference type="InterPro" id="IPR012340">
    <property type="entry name" value="NA-bd_OB-fold"/>
</dbReference>
<organism evidence="14 15">
    <name type="scientific">Candidatus Limadaptatus stercoripullorum</name>
    <dbReference type="NCBI Taxonomy" id="2840846"/>
    <lineage>
        <taxon>Bacteria</taxon>
        <taxon>Bacillati</taxon>
        <taxon>Bacillota</taxon>
        <taxon>Clostridia</taxon>
        <taxon>Eubacteriales</taxon>
        <taxon>Candidatus Limadaptatus</taxon>
    </lineage>
</organism>
<evidence type="ECO:0000256" key="11">
    <source>
        <dbReference type="PROSITE-ProRule" id="PRU01203"/>
    </source>
</evidence>
<evidence type="ECO:0000256" key="7">
    <source>
        <dbReference type="ARBA" id="ARBA00023015"/>
    </source>
</evidence>
<comment type="similarity">
    <text evidence="9 11">Belongs to the Rho family.</text>
</comment>
<evidence type="ECO:0000256" key="1">
    <source>
        <dbReference type="ARBA" id="ARBA00022472"/>
    </source>
</evidence>
<keyword evidence="1 9" id="KW-0806">Transcription termination</keyword>
<evidence type="ECO:0000256" key="5">
    <source>
        <dbReference type="ARBA" id="ARBA00022840"/>
    </source>
</evidence>
<comment type="caution">
    <text evidence="14">The sequence shown here is derived from an EMBL/GenBank/DDBJ whole genome shotgun (WGS) entry which is preliminary data.</text>
</comment>